<dbReference type="EMBL" id="JADBEL010000001">
    <property type="protein sequence ID" value="MBE1553296.1"/>
    <property type="molecule type" value="Genomic_DNA"/>
</dbReference>
<gene>
    <name evidence="1" type="ORF">H4683_000365</name>
</gene>
<proteinExistence type="predicted"/>
<reference evidence="1" key="1">
    <citation type="submission" date="2020-10" db="EMBL/GenBank/DDBJ databases">
        <title>Genomic Encyclopedia of Type Strains, Phase IV (KMG-IV): sequencing the most valuable type-strain genomes for metagenomic binning, comparative biology and taxonomic classification.</title>
        <authorList>
            <person name="Goeker M."/>
        </authorList>
    </citation>
    <scope>NUCLEOTIDE SEQUENCE</scope>
    <source>
        <strain evidence="1">DSM 13886</strain>
    </source>
</reference>
<organism evidence="1 2">
    <name type="scientific">Sporosarcina limicola</name>
    <dbReference type="NCBI Taxonomy" id="34101"/>
    <lineage>
        <taxon>Bacteria</taxon>
        <taxon>Bacillati</taxon>
        <taxon>Bacillota</taxon>
        <taxon>Bacilli</taxon>
        <taxon>Bacillales</taxon>
        <taxon>Caryophanaceae</taxon>
        <taxon>Sporosarcina</taxon>
    </lineage>
</organism>
<dbReference type="Proteomes" id="UP000658225">
    <property type="component" value="Unassembled WGS sequence"/>
</dbReference>
<evidence type="ECO:0000313" key="2">
    <source>
        <dbReference type="Proteomes" id="UP000658225"/>
    </source>
</evidence>
<keyword evidence="2" id="KW-1185">Reference proteome</keyword>
<sequence>MPVATALIAYFAASKKASAKMNQIKETNKLELEKVKLQTENEMVKIQAQLIGEAKLHEEKVKTDLIAKQFENPAIQEVMSKMLGAEMGKLFSGK</sequence>
<protein>
    <submittedName>
        <fullName evidence="1">Uncharacterized protein</fullName>
    </submittedName>
</protein>
<accession>A0A927MGE2</accession>
<name>A0A927MGE2_9BACL</name>
<dbReference type="AlphaFoldDB" id="A0A927MGE2"/>
<evidence type="ECO:0000313" key="1">
    <source>
        <dbReference type="EMBL" id="MBE1553296.1"/>
    </source>
</evidence>
<comment type="caution">
    <text evidence="1">The sequence shown here is derived from an EMBL/GenBank/DDBJ whole genome shotgun (WGS) entry which is preliminary data.</text>
</comment>